<dbReference type="PANTHER" id="PTHR10344">
    <property type="entry name" value="THYMIDYLATE KINASE"/>
    <property type="match status" value="1"/>
</dbReference>
<dbReference type="GO" id="GO:0005829">
    <property type="term" value="C:cytosol"/>
    <property type="evidence" value="ECO:0007669"/>
    <property type="project" value="TreeGrafter"/>
</dbReference>
<comment type="similarity">
    <text evidence="1 12">Belongs to the thymidylate kinase family.</text>
</comment>
<evidence type="ECO:0000256" key="9">
    <source>
        <dbReference type="ARBA" id="ARBA00029962"/>
    </source>
</evidence>
<comment type="catalytic activity">
    <reaction evidence="10 12">
        <text>dTMP + ATP = dTDP + ADP</text>
        <dbReference type="Rhea" id="RHEA:13517"/>
        <dbReference type="ChEBI" id="CHEBI:30616"/>
        <dbReference type="ChEBI" id="CHEBI:58369"/>
        <dbReference type="ChEBI" id="CHEBI:63528"/>
        <dbReference type="ChEBI" id="CHEBI:456216"/>
        <dbReference type="EC" id="2.7.4.9"/>
    </reaction>
</comment>
<comment type="caution">
    <text evidence="14">The sequence shown here is derived from an EMBL/GenBank/DDBJ whole genome shotgun (WGS) entry which is preliminary data.</text>
</comment>
<dbReference type="GO" id="GO:0006235">
    <property type="term" value="P:dTTP biosynthetic process"/>
    <property type="evidence" value="ECO:0007669"/>
    <property type="project" value="UniProtKB-UniRule"/>
</dbReference>
<dbReference type="AlphaFoldDB" id="A0AAW9RJV1"/>
<keyword evidence="4 12" id="KW-0808">Transferase</keyword>
<dbReference type="GO" id="GO:0006227">
    <property type="term" value="P:dUDP biosynthetic process"/>
    <property type="evidence" value="ECO:0007669"/>
    <property type="project" value="TreeGrafter"/>
</dbReference>
<comment type="function">
    <text evidence="11 12">Phosphorylation of dTMP to form dTDP in both de novo and salvage pathways of dTTP synthesis.</text>
</comment>
<evidence type="ECO:0000256" key="10">
    <source>
        <dbReference type="ARBA" id="ARBA00048743"/>
    </source>
</evidence>
<organism evidence="14 15">
    <name type="scientific">Elongatibacter sediminis</name>
    <dbReference type="NCBI Taxonomy" id="3119006"/>
    <lineage>
        <taxon>Bacteria</taxon>
        <taxon>Pseudomonadati</taxon>
        <taxon>Pseudomonadota</taxon>
        <taxon>Gammaproteobacteria</taxon>
        <taxon>Chromatiales</taxon>
        <taxon>Wenzhouxiangellaceae</taxon>
        <taxon>Elongatibacter</taxon>
    </lineage>
</organism>
<evidence type="ECO:0000256" key="7">
    <source>
        <dbReference type="ARBA" id="ARBA00022777"/>
    </source>
</evidence>
<dbReference type="PANTHER" id="PTHR10344:SF4">
    <property type="entry name" value="UMP-CMP KINASE 2, MITOCHONDRIAL"/>
    <property type="match status" value="1"/>
</dbReference>
<evidence type="ECO:0000256" key="1">
    <source>
        <dbReference type="ARBA" id="ARBA00009776"/>
    </source>
</evidence>
<dbReference type="GO" id="GO:0004798">
    <property type="term" value="F:dTMP kinase activity"/>
    <property type="evidence" value="ECO:0007669"/>
    <property type="project" value="UniProtKB-UniRule"/>
</dbReference>
<keyword evidence="5 12" id="KW-0545">Nucleotide biosynthesis</keyword>
<dbReference type="InterPro" id="IPR039430">
    <property type="entry name" value="Thymidylate_kin-like_dom"/>
</dbReference>
<keyword evidence="8 12" id="KW-0067">ATP-binding</keyword>
<keyword evidence="15" id="KW-1185">Reference proteome</keyword>
<evidence type="ECO:0000256" key="8">
    <source>
        <dbReference type="ARBA" id="ARBA00022840"/>
    </source>
</evidence>
<evidence type="ECO:0000256" key="2">
    <source>
        <dbReference type="ARBA" id="ARBA00012980"/>
    </source>
</evidence>
<proteinExistence type="inferred from homology"/>
<dbReference type="InterPro" id="IPR018094">
    <property type="entry name" value="Thymidylate_kinase"/>
</dbReference>
<reference evidence="14 15" key="1">
    <citation type="submission" date="2024-02" db="EMBL/GenBank/DDBJ databases">
        <title>A novel Wenzhouxiangellaceae bacterium, isolated from coastal sediments.</title>
        <authorList>
            <person name="Du Z.-J."/>
            <person name="Ye Y.-Q."/>
            <person name="Zhang X.-Y."/>
        </authorList>
    </citation>
    <scope>NUCLEOTIDE SEQUENCE [LARGE SCALE GENOMIC DNA]</scope>
    <source>
        <strain evidence="14 15">CH-27</strain>
    </source>
</reference>
<accession>A0AAW9RJV1</accession>
<evidence type="ECO:0000256" key="6">
    <source>
        <dbReference type="ARBA" id="ARBA00022741"/>
    </source>
</evidence>
<evidence type="ECO:0000313" key="15">
    <source>
        <dbReference type="Proteomes" id="UP001359886"/>
    </source>
</evidence>
<dbReference type="HAMAP" id="MF_00165">
    <property type="entry name" value="Thymidylate_kinase"/>
    <property type="match status" value="1"/>
</dbReference>
<dbReference type="EC" id="2.7.4.9" evidence="2 12"/>
<sequence>MSARFITFEGGEGAGKSTMVARARGWLEAHGHEVVQSREPGGTPLAERIRAIVLDHDHESFDPVAELLLVFAARAQHLAELIRPSLAAGKTVLCDRFTDATWAYQGAGRDGPLELIGQLEQAVHGDLQPDLTILLDVPVETGMRRMAGRGEADRIEQESMAFFERVRRNYLERAAAAPERFAVVDAGAGLEAVWRSVEGVLERRLAT</sequence>
<dbReference type="Proteomes" id="UP001359886">
    <property type="component" value="Unassembled WGS sequence"/>
</dbReference>
<dbReference type="InterPro" id="IPR027417">
    <property type="entry name" value="P-loop_NTPase"/>
</dbReference>
<evidence type="ECO:0000259" key="13">
    <source>
        <dbReference type="Pfam" id="PF02223"/>
    </source>
</evidence>
<keyword evidence="7 12" id="KW-0418">Kinase</keyword>
<dbReference type="RefSeq" id="WP_354695671.1">
    <property type="nucleotide sequence ID" value="NZ_JAZHOG010000007.1"/>
</dbReference>
<evidence type="ECO:0000313" key="14">
    <source>
        <dbReference type="EMBL" id="MEJ8568353.1"/>
    </source>
</evidence>
<dbReference type="SUPFAM" id="SSF52540">
    <property type="entry name" value="P-loop containing nucleoside triphosphate hydrolases"/>
    <property type="match status" value="1"/>
</dbReference>
<dbReference type="EMBL" id="JAZHOG010000007">
    <property type="protein sequence ID" value="MEJ8568353.1"/>
    <property type="molecule type" value="Genomic_DNA"/>
</dbReference>
<evidence type="ECO:0000256" key="4">
    <source>
        <dbReference type="ARBA" id="ARBA00022679"/>
    </source>
</evidence>
<dbReference type="Pfam" id="PF02223">
    <property type="entry name" value="Thymidylate_kin"/>
    <property type="match status" value="1"/>
</dbReference>
<evidence type="ECO:0000256" key="11">
    <source>
        <dbReference type="ARBA" id="ARBA00057735"/>
    </source>
</evidence>
<dbReference type="CDD" id="cd01672">
    <property type="entry name" value="TMPK"/>
    <property type="match status" value="1"/>
</dbReference>
<evidence type="ECO:0000256" key="5">
    <source>
        <dbReference type="ARBA" id="ARBA00022727"/>
    </source>
</evidence>
<dbReference type="NCBIfam" id="TIGR00041">
    <property type="entry name" value="DTMP_kinase"/>
    <property type="match status" value="1"/>
</dbReference>
<feature type="binding site" evidence="12">
    <location>
        <begin position="10"/>
        <end position="17"/>
    </location>
    <ligand>
        <name>ATP</name>
        <dbReference type="ChEBI" id="CHEBI:30616"/>
    </ligand>
</feature>
<name>A0AAW9RJV1_9GAMM</name>
<feature type="domain" description="Thymidylate kinase-like" evidence="13">
    <location>
        <begin position="8"/>
        <end position="195"/>
    </location>
</feature>
<dbReference type="FunFam" id="3.40.50.300:FF:000225">
    <property type="entry name" value="Thymidylate kinase"/>
    <property type="match status" value="1"/>
</dbReference>
<dbReference type="GO" id="GO:0005524">
    <property type="term" value="F:ATP binding"/>
    <property type="evidence" value="ECO:0007669"/>
    <property type="project" value="UniProtKB-UniRule"/>
</dbReference>
<evidence type="ECO:0000256" key="12">
    <source>
        <dbReference type="HAMAP-Rule" id="MF_00165"/>
    </source>
</evidence>
<protein>
    <recommendedName>
        <fullName evidence="3 12">Thymidylate kinase</fullName>
        <ecNumber evidence="2 12">2.7.4.9</ecNumber>
    </recommendedName>
    <alternativeName>
        <fullName evidence="9 12">dTMP kinase</fullName>
    </alternativeName>
</protein>
<gene>
    <name evidence="12 14" type="primary">tmk</name>
    <name evidence="14" type="ORF">V3330_12025</name>
</gene>
<dbReference type="Gene3D" id="3.40.50.300">
    <property type="entry name" value="P-loop containing nucleotide triphosphate hydrolases"/>
    <property type="match status" value="1"/>
</dbReference>
<keyword evidence="6 12" id="KW-0547">Nucleotide-binding</keyword>
<evidence type="ECO:0000256" key="3">
    <source>
        <dbReference type="ARBA" id="ARBA00017144"/>
    </source>
</evidence>
<dbReference type="GO" id="GO:0006233">
    <property type="term" value="P:dTDP biosynthetic process"/>
    <property type="evidence" value="ECO:0007669"/>
    <property type="project" value="InterPro"/>
</dbReference>